<dbReference type="OrthoDB" id="10010556at2759"/>
<gene>
    <name evidence="2" type="ORF">BpHYR1_032147</name>
</gene>
<feature type="coiled-coil region" evidence="1">
    <location>
        <begin position="724"/>
        <end position="751"/>
    </location>
</feature>
<comment type="caution">
    <text evidence="2">The sequence shown here is derived from an EMBL/GenBank/DDBJ whole genome shotgun (WGS) entry which is preliminary data.</text>
</comment>
<keyword evidence="3" id="KW-1185">Reference proteome</keyword>
<dbReference type="AlphaFoldDB" id="A0A3M7Q9D7"/>
<dbReference type="Proteomes" id="UP000276133">
    <property type="component" value="Unassembled WGS sequence"/>
</dbReference>
<evidence type="ECO:0000256" key="1">
    <source>
        <dbReference type="SAM" id="Coils"/>
    </source>
</evidence>
<organism evidence="2 3">
    <name type="scientific">Brachionus plicatilis</name>
    <name type="common">Marine rotifer</name>
    <name type="synonym">Brachionus muelleri</name>
    <dbReference type="NCBI Taxonomy" id="10195"/>
    <lineage>
        <taxon>Eukaryota</taxon>
        <taxon>Metazoa</taxon>
        <taxon>Spiralia</taxon>
        <taxon>Gnathifera</taxon>
        <taxon>Rotifera</taxon>
        <taxon>Eurotatoria</taxon>
        <taxon>Monogononta</taxon>
        <taxon>Pseudotrocha</taxon>
        <taxon>Ploima</taxon>
        <taxon>Brachionidae</taxon>
        <taxon>Brachionus</taxon>
    </lineage>
</organism>
<feature type="coiled-coil region" evidence="1">
    <location>
        <begin position="523"/>
        <end position="670"/>
    </location>
</feature>
<reference evidence="2 3" key="1">
    <citation type="journal article" date="2018" name="Sci. Rep.">
        <title>Genomic signatures of local adaptation to the degree of environmental predictability in rotifers.</title>
        <authorList>
            <person name="Franch-Gras L."/>
            <person name="Hahn C."/>
            <person name="Garcia-Roger E.M."/>
            <person name="Carmona M.J."/>
            <person name="Serra M."/>
            <person name="Gomez A."/>
        </authorList>
    </citation>
    <scope>NUCLEOTIDE SEQUENCE [LARGE SCALE GENOMIC DNA]</scope>
    <source>
        <strain evidence="2">HYR1</strain>
    </source>
</reference>
<proteinExistence type="predicted"/>
<dbReference type="PANTHER" id="PTHR35088:SF1">
    <property type="entry name" value="COILED-COIL DOMAIN-CONTAINING PROTEIN 178"/>
    <property type="match status" value="1"/>
</dbReference>
<keyword evidence="1" id="KW-0175">Coiled coil</keyword>
<sequence>MTSVEDPHGSRRLTKILSITSDHFKEIRNLVSLENRKASPGISTENEGSRINVISVNTNHENTDELPDDWTSYNFERKRSCILSNIYSTCVTKAINHLESLQMSIDKWLSAYENQSISSQESESSKVLINFIKRKSIIKTDLAQRKNPDQKLRFLDQEESRNEETLDVRGHAIDLEKSSMVVVENEPPVDDLHAGSIMEEILMLVARLELDRRRTENLLNRERENLNILRDCIESMALKRAVELPLRVQNEHDACISDITELNWHISFNTKSERKLGRKVEIEERLHQHLEEQIANIKNNTPLIEQKISAELVIIKKIEAAQADVDQFVNKARLKLQQIQEKSHNTYNKAAKERETIENDLANCRRELNRAKNFARQGVPLVKDSVNEKVSSLLTFGRDLARKSSPVSPSVTSWSCLRERAAVFHRFHPAYSVDSAVEFEQLDHVSSHSALLKCRESKRLQEALNALDEYSKTIDECGKKIEENTAQEKSESAKRVDLRSKNEYLNDENKKIQLDIFRIQKDVEKVTKQNEEKNALIEQMTAKFNADMAKITDALNKRLDKLDKILKKKKEKEIDLEEMNKDQKNMENKIAKEERNRGRLLEDRQRVEEELRNAGQDLESAIKLNASTVADYEKEMRRLENKEDNLKKQINDLRKQIGEERTQLNNLINRISSEAEDFALNKIQSEQKKIYFEQKKVELVGRLSSLEIRVADTESKKITLCEEVRVLNEKLDETLRTHKQIEADLSQKIEELEPKHSKASIDYFTNKANLDYMKSHSAEMNSKMEEMADSRKVMVKTVEKINDEIQKLEIEFSEFNLQYEASKKLDHDHKYSLGQVQDRIQIYEANHNKRVEERSDYLNKLNSQLDKYLELNQELASRYRYIKYFAYNKRLDLMSQIEIKLSALVSMTDKRQVISLQQRMHNALNDYFKFRIKNGEKNYFDLKEERECISDEINSLEDLLKKSTSHMARFLEKQTDFEQVRQKAFQKVIKQELMEQQQAQSLKQIEPNGEHVDNQLDFSQAGISMRTRNRNVACVDLIAAV</sequence>
<accession>A0A3M7Q9D7</accession>
<feature type="coiled-coil region" evidence="1">
    <location>
        <begin position="347"/>
        <end position="374"/>
    </location>
</feature>
<dbReference type="InterPro" id="IPR038826">
    <property type="entry name" value="CCDC178"/>
</dbReference>
<evidence type="ECO:0000313" key="3">
    <source>
        <dbReference type="Proteomes" id="UP000276133"/>
    </source>
</evidence>
<dbReference type="PANTHER" id="PTHR35088">
    <property type="entry name" value="COILED-COIL DOMAIN-CONTAINING PROTEIN 178"/>
    <property type="match status" value="1"/>
</dbReference>
<dbReference type="EMBL" id="REGN01006920">
    <property type="protein sequence ID" value="RNA07859.1"/>
    <property type="molecule type" value="Genomic_DNA"/>
</dbReference>
<protein>
    <submittedName>
        <fullName evidence="2">Coiled-coil domain-containing protein</fullName>
    </submittedName>
</protein>
<feature type="coiled-coil region" evidence="1">
    <location>
        <begin position="791"/>
        <end position="818"/>
    </location>
</feature>
<evidence type="ECO:0000313" key="2">
    <source>
        <dbReference type="EMBL" id="RNA07859.1"/>
    </source>
</evidence>
<name>A0A3M7Q9D7_BRAPC</name>